<dbReference type="HAMAP" id="MF_00137">
    <property type="entry name" value="SAICAR_synth"/>
    <property type="match status" value="1"/>
</dbReference>
<dbReference type="UniPathway" id="UPA00074">
    <property type="reaction ID" value="UER00131"/>
</dbReference>
<dbReference type="FunFam" id="3.30.200.20:FF:000199">
    <property type="entry name" value="Phosphoribosylaminoimidazole-succinocarboxamide synthase"/>
    <property type="match status" value="1"/>
</dbReference>
<dbReference type="GO" id="GO:0004639">
    <property type="term" value="F:phosphoribosylaminoimidazolesuccinocarboxamide synthase activity"/>
    <property type="evidence" value="ECO:0007669"/>
    <property type="project" value="UniProtKB-EC"/>
</dbReference>
<evidence type="ECO:0000313" key="11">
    <source>
        <dbReference type="Proteomes" id="UP000241769"/>
    </source>
</evidence>
<comment type="caution">
    <text evidence="10">The sequence shown here is derived from an EMBL/GenBank/DDBJ whole genome shotgun (WGS) entry which is preliminary data.</text>
</comment>
<dbReference type="InterPro" id="IPR018236">
    <property type="entry name" value="SAICAR_synthetase_CS"/>
</dbReference>
<dbReference type="PANTHER" id="PTHR43700:SF1">
    <property type="entry name" value="PHOSPHORIBOSYLAMINOIMIDAZOLE-SUCCINOCARBOXAMIDE SYNTHASE"/>
    <property type="match status" value="1"/>
</dbReference>
<evidence type="ECO:0000256" key="8">
    <source>
        <dbReference type="ARBA" id="ARBA00048475"/>
    </source>
</evidence>
<evidence type="ECO:0000256" key="7">
    <source>
        <dbReference type="ARBA" id="ARBA00030409"/>
    </source>
</evidence>
<dbReference type="NCBIfam" id="NF009251">
    <property type="entry name" value="PRK12607.1"/>
    <property type="match status" value="1"/>
</dbReference>
<evidence type="ECO:0000256" key="1">
    <source>
        <dbReference type="ARBA" id="ARBA00004672"/>
    </source>
</evidence>
<protein>
    <recommendedName>
        <fullName evidence="2">phosphoribosylaminoimidazolesuccinocarboxamide synthase</fullName>
        <ecNumber evidence="2">6.3.2.6</ecNumber>
    </recommendedName>
    <alternativeName>
        <fullName evidence="7">SAICAR synthetase</fullName>
    </alternativeName>
</protein>
<sequence length="327" mass="37619">MSEGYQHKIQTEKDNVLSTTEGLLDTKQWTRKEGKVRDSYLSSDKVLLVTTDRVSAFDRHLASIPFKGQVLNQVSAWWFQHTSHIVPNHLLSTPDPNASLCKKCKVFAVEFVVRGFITGTTGTSLWTHYEKGERLYCGITFPDGLIKNQRLAAAVLTPTTKNDEHDQLISAAEIVEQGLMTEGEYRQVEEKALALFAYGQEVAKKNGLLLVDTKYEFGKDEDGNIIIVDEIHTPDSSRYWIEGSYEENMREKREPESIDKDIIRRWFKERCDPYKDLTLPEAPDHLRVLLAERYIQLFEMITGEKFSFGDQTPIKERLQKNLSSFFQ</sequence>
<evidence type="ECO:0000256" key="3">
    <source>
        <dbReference type="ARBA" id="ARBA00022598"/>
    </source>
</evidence>
<dbReference type="STRING" id="1890364.A0A2P6NSG8"/>
<evidence type="ECO:0000256" key="4">
    <source>
        <dbReference type="ARBA" id="ARBA00022741"/>
    </source>
</evidence>
<dbReference type="GO" id="GO:0006189">
    <property type="term" value="P:'de novo' IMP biosynthetic process"/>
    <property type="evidence" value="ECO:0007669"/>
    <property type="project" value="UniProtKB-UniPathway"/>
</dbReference>
<name>A0A2P6NSG8_9EUKA</name>
<dbReference type="Gene3D" id="3.30.200.20">
    <property type="entry name" value="Phosphorylase Kinase, domain 1"/>
    <property type="match status" value="1"/>
</dbReference>
<dbReference type="CDD" id="cd01414">
    <property type="entry name" value="SAICAR_synt_Sc"/>
    <property type="match status" value="1"/>
</dbReference>
<dbReference type="AlphaFoldDB" id="A0A2P6NSG8"/>
<keyword evidence="3" id="KW-0436">Ligase</keyword>
<keyword evidence="4" id="KW-0547">Nucleotide-binding</keyword>
<evidence type="ECO:0000256" key="6">
    <source>
        <dbReference type="ARBA" id="ARBA00022840"/>
    </source>
</evidence>
<gene>
    <name evidence="10" type="ORF">PROFUN_03653</name>
</gene>
<evidence type="ECO:0000259" key="9">
    <source>
        <dbReference type="Pfam" id="PF01259"/>
    </source>
</evidence>
<dbReference type="GO" id="GO:0005737">
    <property type="term" value="C:cytoplasm"/>
    <property type="evidence" value="ECO:0007669"/>
    <property type="project" value="TreeGrafter"/>
</dbReference>
<keyword evidence="5" id="KW-0658">Purine biosynthesis</keyword>
<dbReference type="SUPFAM" id="SSF56104">
    <property type="entry name" value="SAICAR synthase-like"/>
    <property type="match status" value="1"/>
</dbReference>
<reference evidence="10 11" key="1">
    <citation type="journal article" date="2018" name="Genome Biol. Evol.">
        <title>Multiple Roots of Fruiting Body Formation in Amoebozoa.</title>
        <authorList>
            <person name="Hillmann F."/>
            <person name="Forbes G."/>
            <person name="Novohradska S."/>
            <person name="Ferling I."/>
            <person name="Riege K."/>
            <person name="Groth M."/>
            <person name="Westermann M."/>
            <person name="Marz M."/>
            <person name="Spaller T."/>
            <person name="Winckler T."/>
            <person name="Schaap P."/>
            <person name="Glockner G."/>
        </authorList>
    </citation>
    <scope>NUCLEOTIDE SEQUENCE [LARGE SCALE GENOMIC DNA]</scope>
    <source>
        <strain evidence="10 11">Jena</strain>
    </source>
</reference>
<dbReference type="PANTHER" id="PTHR43700">
    <property type="entry name" value="PHOSPHORIBOSYLAMINOIMIDAZOLE-SUCCINOCARBOXAMIDE SYNTHASE"/>
    <property type="match status" value="1"/>
</dbReference>
<keyword evidence="11" id="KW-1185">Reference proteome</keyword>
<dbReference type="Gene3D" id="3.30.470.20">
    <property type="entry name" value="ATP-grasp fold, B domain"/>
    <property type="match status" value="1"/>
</dbReference>
<dbReference type="PROSITE" id="PS01058">
    <property type="entry name" value="SAICAR_SYNTHETASE_2"/>
    <property type="match status" value="1"/>
</dbReference>
<evidence type="ECO:0000313" key="10">
    <source>
        <dbReference type="EMBL" id="PRP86905.1"/>
    </source>
</evidence>
<accession>A0A2P6NSG8</accession>
<dbReference type="GO" id="GO:0005524">
    <property type="term" value="F:ATP binding"/>
    <property type="evidence" value="ECO:0007669"/>
    <property type="project" value="UniProtKB-KW"/>
</dbReference>
<dbReference type="InterPro" id="IPR028923">
    <property type="entry name" value="SAICAR_synt/ADE2_N"/>
</dbReference>
<dbReference type="EC" id="6.3.2.6" evidence="2"/>
<evidence type="ECO:0000256" key="5">
    <source>
        <dbReference type="ARBA" id="ARBA00022755"/>
    </source>
</evidence>
<dbReference type="Pfam" id="PF01259">
    <property type="entry name" value="SAICAR_synt"/>
    <property type="match status" value="1"/>
</dbReference>
<proteinExistence type="inferred from homology"/>
<comment type="pathway">
    <text evidence="1">Purine metabolism; IMP biosynthesis via de novo pathway; 5-amino-1-(5-phospho-D-ribosyl)imidazole-4-carboxamide from 5-amino-1-(5-phospho-D-ribosyl)imidazole-4-carboxylate: step 1/2.</text>
</comment>
<evidence type="ECO:0000256" key="2">
    <source>
        <dbReference type="ARBA" id="ARBA00012217"/>
    </source>
</evidence>
<organism evidence="10 11">
    <name type="scientific">Planoprotostelium fungivorum</name>
    <dbReference type="NCBI Taxonomy" id="1890364"/>
    <lineage>
        <taxon>Eukaryota</taxon>
        <taxon>Amoebozoa</taxon>
        <taxon>Evosea</taxon>
        <taxon>Variosea</taxon>
        <taxon>Cavosteliida</taxon>
        <taxon>Cavosteliaceae</taxon>
        <taxon>Planoprotostelium</taxon>
    </lineage>
</organism>
<dbReference type="EMBL" id="MDYQ01000025">
    <property type="protein sequence ID" value="PRP86905.1"/>
    <property type="molecule type" value="Genomic_DNA"/>
</dbReference>
<dbReference type="Proteomes" id="UP000241769">
    <property type="component" value="Unassembled WGS sequence"/>
</dbReference>
<dbReference type="OrthoDB" id="9991235at2759"/>
<dbReference type="InParanoid" id="A0A2P6NSG8"/>
<keyword evidence="6" id="KW-0067">ATP-binding</keyword>
<feature type="domain" description="SAICAR synthetase/ADE2 N-terminal" evidence="9">
    <location>
        <begin position="32"/>
        <end position="276"/>
    </location>
</feature>
<comment type="catalytic activity">
    <reaction evidence="8">
        <text>5-amino-1-(5-phospho-D-ribosyl)imidazole-4-carboxylate + L-aspartate + ATP = (2S)-2-[5-amino-1-(5-phospho-beta-D-ribosyl)imidazole-4-carboxamido]succinate + ADP + phosphate + 2 H(+)</text>
        <dbReference type="Rhea" id="RHEA:22628"/>
        <dbReference type="ChEBI" id="CHEBI:15378"/>
        <dbReference type="ChEBI" id="CHEBI:29991"/>
        <dbReference type="ChEBI" id="CHEBI:30616"/>
        <dbReference type="ChEBI" id="CHEBI:43474"/>
        <dbReference type="ChEBI" id="CHEBI:58443"/>
        <dbReference type="ChEBI" id="CHEBI:77657"/>
        <dbReference type="ChEBI" id="CHEBI:456216"/>
        <dbReference type="EC" id="6.3.2.6"/>
    </reaction>
</comment>